<keyword evidence="1" id="KW-1133">Transmembrane helix</keyword>
<keyword evidence="1" id="KW-0812">Transmembrane</keyword>
<evidence type="ECO:0000256" key="1">
    <source>
        <dbReference type="SAM" id="Phobius"/>
    </source>
</evidence>
<dbReference type="EMBL" id="JBHSEL010000036">
    <property type="protein sequence ID" value="MFC4624339.1"/>
    <property type="molecule type" value="Genomic_DNA"/>
</dbReference>
<keyword evidence="1" id="KW-0472">Membrane</keyword>
<sequence>MIRLVFRVFSVLFLAQAVIFAILDGARSVGASQLVFRPLLAMWERNAPESLMDFETWISQQFGADIWNRFVVPALEQPGWLIFGILALAAYLIGYKRERPFGRFGI</sequence>
<evidence type="ECO:0000313" key="3">
    <source>
        <dbReference type="Proteomes" id="UP001596042"/>
    </source>
</evidence>
<gene>
    <name evidence="2" type="ORF">ACFO1V_03725</name>
</gene>
<dbReference type="RefSeq" id="WP_374831934.1">
    <property type="nucleotide sequence ID" value="NZ_JBHEEZ010000011.1"/>
</dbReference>
<comment type="caution">
    <text evidence="2">The sequence shown here is derived from an EMBL/GenBank/DDBJ whole genome shotgun (WGS) entry which is preliminary data.</text>
</comment>
<name>A0ABV9H3F1_9HYPH</name>
<evidence type="ECO:0000313" key="2">
    <source>
        <dbReference type="EMBL" id="MFC4624339.1"/>
    </source>
</evidence>
<accession>A0ABV9H3F1</accession>
<proteinExistence type="predicted"/>
<keyword evidence="3" id="KW-1185">Reference proteome</keyword>
<dbReference type="Proteomes" id="UP001596042">
    <property type="component" value="Unassembled WGS sequence"/>
</dbReference>
<reference evidence="3" key="1">
    <citation type="journal article" date="2019" name="Int. J. Syst. Evol. Microbiol.">
        <title>The Global Catalogue of Microorganisms (GCM) 10K type strain sequencing project: providing services to taxonomists for standard genome sequencing and annotation.</title>
        <authorList>
            <consortium name="The Broad Institute Genomics Platform"/>
            <consortium name="The Broad Institute Genome Sequencing Center for Infectious Disease"/>
            <person name="Wu L."/>
            <person name="Ma J."/>
        </authorList>
    </citation>
    <scope>NUCLEOTIDE SEQUENCE [LARGE SCALE GENOMIC DNA]</scope>
    <source>
        <strain evidence="3">CGMCC 1.15731</strain>
    </source>
</reference>
<protein>
    <submittedName>
        <fullName evidence="2">Uncharacterized protein</fullName>
    </submittedName>
</protein>
<organism evidence="2 3">
    <name type="scientific">Daeguia caeni</name>
    <dbReference type="NCBI Taxonomy" id="439612"/>
    <lineage>
        <taxon>Bacteria</taxon>
        <taxon>Pseudomonadati</taxon>
        <taxon>Pseudomonadota</taxon>
        <taxon>Alphaproteobacteria</taxon>
        <taxon>Hyphomicrobiales</taxon>
        <taxon>Brucellaceae</taxon>
        <taxon>Daeguia</taxon>
    </lineage>
</organism>
<feature type="transmembrane region" description="Helical" evidence="1">
    <location>
        <begin position="77"/>
        <end position="95"/>
    </location>
</feature>